<accession>A0A1N6HLR8</accession>
<dbReference type="Proteomes" id="UP000184782">
    <property type="component" value="Unassembled WGS sequence"/>
</dbReference>
<gene>
    <name evidence="1" type="ORF">SAMN05421769_2647</name>
</gene>
<keyword evidence="2" id="KW-1185">Reference proteome</keyword>
<sequence>MEENEEFNSDFNPEDIPISEEFWNYMENYWHNNREFPESTEASLNKKADLVDGKVPSSQLPSYVDDVLEYDTFESLPSSGEKGKIYVITNNNTQFRWSGSEYIQLNSDEYFMTTNTYQNITGRKDFHNNSGNSGYAEHKLWVVGSNGSKAGIPFYSDGLGVGQINFDGAFNLKDASDTTFKPIKALSFVKDGSNDEQFLMGGGAELSKFSKEDSFVHSGRDFTNGTLIKTNIDYSQSEGAPFLLEMKGNMYYGGMVLDCKVQGYIYNNNIINANGYSTHADLTSIIALNLGGNLCFWFPRLSYWQGFSVKATTTTGGQLGSVNRVYSIDDSADPGGTKRVTISIQILATTAWANNNFLTQRGGYHTGTIAKTNFPLSITDYTGDPSTTHFQSYYGTSFHFQGPNTWYNRLDFPVHAEKLFLYQGINTIDMTLRGYIPILNDNVINWDSTNFNPSDYVTINTPQTIVADKIYEPTSAVSFKGHDLNHVNVFRHTIGDTGVVSGHEYTHYNTRWKVGNKRGGSDNTLGYAFELSINDGAIYDEKVLIQPDGNILTSNFGTASDWNAKVSQSQLDNYLPLSGGTLTSGGKIKPNGNIIIQQVEGGGNATGMFWESIDDTKNIAGVGSLTSNGNLEYLFMGWGEYPYSVANSLSVNDSVIQYKGNNIYHAGNFNPNTKVNALENSKAIGFSSGNYPTLNGVEYPYMYFDNGSTTGYVALATQDFVNSNFATSSELTNYATLDTYQLLVIKYLLVSLKYLRLMMVMKLFLTINF</sequence>
<dbReference type="AlphaFoldDB" id="A0A1N6HLR8"/>
<dbReference type="RefSeq" id="WP_074230764.1">
    <property type="nucleotide sequence ID" value="NZ_FSRQ01000002.1"/>
</dbReference>
<protein>
    <submittedName>
        <fullName evidence="1">Uncharacterized protein</fullName>
    </submittedName>
</protein>
<evidence type="ECO:0000313" key="2">
    <source>
        <dbReference type="Proteomes" id="UP000184782"/>
    </source>
</evidence>
<organism evidence="1 2">
    <name type="scientific">Chryseobacterium scophthalmum</name>
    <dbReference type="NCBI Taxonomy" id="59733"/>
    <lineage>
        <taxon>Bacteria</taxon>
        <taxon>Pseudomonadati</taxon>
        <taxon>Bacteroidota</taxon>
        <taxon>Flavobacteriia</taxon>
        <taxon>Flavobacteriales</taxon>
        <taxon>Weeksellaceae</taxon>
        <taxon>Chryseobacterium group</taxon>
        <taxon>Chryseobacterium</taxon>
    </lineage>
</organism>
<dbReference type="EMBL" id="FSRQ01000002">
    <property type="protein sequence ID" value="SIO20720.1"/>
    <property type="molecule type" value="Genomic_DNA"/>
</dbReference>
<dbReference type="OrthoDB" id="1210782at2"/>
<name>A0A1N6HLR8_9FLAO</name>
<reference evidence="2" key="1">
    <citation type="submission" date="2016-12" db="EMBL/GenBank/DDBJ databases">
        <authorList>
            <person name="Varghese N."/>
            <person name="Submissions S."/>
        </authorList>
    </citation>
    <scope>NUCLEOTIDE SEQUENCE [LARGE SCALE GENOMIC DNA]</scope>
    <source>
        <strain evidence="2">DSM 16779</strain>
    </source>
</reference>
<dbReference type="STRING" id="59733.SAMN05421769_2647"/>
<proteinExistence type="predicted"/>
<evidence type="ECO:0000313" key="1">
    <source>
        <dbReference type="EMBL" id="SIO20720.1"/>
    </source>
</evidence>